<comment type="caution">
    <text evidence="2">The sequence shown here is derived from an EMBL/GenBank/DDBJ whole genome shotgun (WGS) entry which is preliminary data.</text>
</comment>
<dbReference type="OrthoDB" id="880375at2"/>
<feature type="transmembrane region" description="Helical" evidence="1">
    <location>
        <begin position="159"/>
        <end position="182"/>
    </location>
</feature>
<keyword evidence="3" id="KW-1185">Reference proteome</keyword>
<reference evidence="2 3" key="1">
    <citation type="submission" date="2019-01" db="EMBL/GenBank/DDBJ databases">
        <title>Hymenobacter humicola sp. nov., isolated from soils in Antarctica.</title>
        <authorList>
            <person name="Sedlacek I."/>
            <person name="Holochova P."/>
            <person name="Kralova S."/>
            <person name="Pantucek R."/>
            <person name="Stankova E."/>
            <person name="Vrbovska V."/>
            <person name="Kristofova L."/>
            <person name="Svec P."/>
            <person name="Busse H.-J."/>
        </authorList>
    </citation>
    <scope>NUCLEOTIDE SEQUENCE [LARGE SCALE GENOMIC DNA]</scope>
    <source>
        <strain evidence="2 3">CCM 8852</strain>
    </source>
</reference>
<feature type="transmembrane region" description="Helical" evidence="1">
    <location>
        <begin position="80"/>
        <end position="99"/>
    </location>
</feature>
<feature type="transmembrane region" description="Helical" evidence="1">
    <location>
        <begin position="120"/>
        <end position="139"/>
    </location>
</feature>
<name>A0A418R8F2_9BACT</name>
<proteinExistence type="predicted"/>
<dbReference type="Proteomes" id="UP000284250">
    <property type="component" value="Unassembled WGS sequence"/>
</dbReference>
<gene>
    <name evidence="2" type="ORF">D0T11_02125</name>
</gene>
<evidence type="ECO:0000256" key="1">
    <source>
        <dbReference type="SAM" id="Phobius"/>
    </source>
</evidence>
<dbReference type="EMBL" id="QYCN01000002">
    <property type="protein sequence ID" value="RIY13900.1"/>
    <property type="molecule type" value="Genomic_DNA"/>
</dbReference>
<dbReference type="RefSeq" id="WP_119654128.1">
    <property type="nucleotide sequence ID" value="NZ_JBHUOI010000070.1"/>
</dbReference>
<feature type="transmembrane region" description="Helical" evidence="1">
    <location>
        <begin position="230"/>
        <end position="248"/>
    </location>
</feature>
<keyword evidence="1" id="KW-0812">Transmembrane</keyword>
<evidence type="ECO:0000313" key="3">
    <source>
        <dbReference type="Proteomes" id="UP000284250"/>
    </source>
</evidence>
<keyword evidence="1" id="KW-0472">Membrane</keyword>
<organism evidence="2 3">
    <name type="scientific">Hymenobacter rubripertinctus</name>
    <dbReference type="NCBI Taxonomy" id="2029981"/>
    <lineage>
        <taxon>Bacteria</taxon>
        <taxon>Pseudomonadati</taxon>
        <taxon>Bacteroidota</taxon>
        <taxon>Cytophagia</taxon>
        <taxon>Cytophagales</taxon>
        <taxon>Hymenobacteraceae</taxon>
        <taxon>Hymenobacter</taxon>
    </lineage>
</organism>
<protein>
    <submittedName>
        <fullName evidence="2">Uncharacterized protein</fullName>
    </submittedName>
</protein>
<evidence type="ECO:0000313" key="2">
    <source>
        <dbReference type="EMBL" id="RIY13900.1"/>
    </source>
</evidence>
<dbReference type="AlphaFoldDB" id="A0A418R8F2"/>
<sequence>MPKNVQSVFLGLLLVGATAWLYGFFMPAFIAGKSLDDLPQLTYHLDPADKAEKLQSGRKTDFRKAYYAADKAWRTSRNTWLDTGSGVAISSLTVLLFLPAGRVRTLAQLRRQRTIRKTRFIVWLNLGWGLLYVSLNWYYHYRSGRFDYAPFADTIAIPLLYGQLALLVGWLLSNAVLLPALWPACLPALLFGRLPLDTWQARLVGAVLGFLILITILYAVLTIIDGDHLTIPVALLFVYLLLVLRAGYGRAFSNR</sequence>
<feature type="transmembrane region" description="Helical" evidence="1">
    <location>
        <begin position="203"/>
        <end position="224"/>
    </location>
</feature>
<feature type="transmembrane region" description="Helical" evidence="1">
    <location>
        <begin position="7"/>
        <end position="30"/>
    </location>
</feature>
<keyword evidence="1" id="KW-1133">Transmembrane helix</keyword>
<accession>A0A418R8F2</accession>